<proteinExistence type="predicted"/>
<organism evidence="2 3">
    <name type="scientific">Stephania yunnanensis</name>
    <dbReference type="NCBI Taxonomy" id="152371"/>
    <lineage>
        <taxon>Eukaryota</taxon>
        <taxon>Viridiplantae</taxon>
        <taxon>Streptophyta</taxon>
        <taxon>Embryophyta</taxon>
        <taxon>Tracheophyta</taxon>
        <taxon>Spermatophyta</taxon>
        <taxon>Magnoliopsida</taxon>
        <taxon>Ranunculales</taxon>
        <taxon>Menispermaceae</taxon>
        <taxon>Menispermoideae</taxon>
        <taxon>Cissampelideae</taxon>
        <taxon>Stephania</taxon>
    </lineage>
</organism>
<reference evidence="2 3" key="1">
    <citation type="submission" date="2024-01" db="EMBL/GenBank/DDBJ databases">
        <title>Genome assemblies of Stephania.</title>
        <authorList>
            <person name="Yang L."/>
        </authorList>
    </citation>
    <scope>NUCLEOTIDE SEQUENCE [LARGE SCALE GENOMIC DNA]</scope>
    <source>
        <strain evidence="2">YNDBR</strain>
        <tissue evidence="2">Leaf</tissue>
    </source>
</reference>
<accession>A0AAP0J8D4</accession>
<dbReference type="EMBL" id="JBBNAF010000007">
    <property type="protein sequence ID" value="KAK9128208.1"/>
    <property type="molecule type" value="Genomic_DNA"/>
</dbReference>
<keyword evidence="3" id="KW-1185">Reference proteome</keyword>
<name>A0AAP0J8D4_9MAGN</name>
<comment type="caution">
    <text evidence="2">The sequence shown here is derived from an EMBL/GenBank/DDBJ whole genome shotgun (WGS) entry which is preliminary data.</text>
</comment>
<evidence type="ECO:0000313" key="3">
    <source>
        <dbReference type="Proteomes" id="UP001420932"/>
    </source>
</evidence>
<evidence type="ECO:0000256" key="1">
    <source>
        <dbReference type="SAM" id="MobiDB-lite"/>
    </source>
</evidence>
<feature type="region of interest" description="Disordered" evidence="1">
    <location>
        <begin position="1"/>
        <end position="63"/>
    </location>
</feature>
<dbReference type="AlphaFoldDB" id="A0AAP0J8D4"/>
<evidence type="ECO:0000313" key="2">
    <source>
        <dbReference type="EMBL" id="KAK9128208.1"/>
    </source>
</evidence>
<feature type="compositionally biased region" description="Polar residues" evidence="1">
    <location>
        <begin position="9"/>
        <end position="24"/>
    </location>
</feature>
<sequence length="100" mass="11305">MGTMPNKEIATSQTIIFSTNNGDSASHEKSSKTGNQGKERKKNSKTVKQTSKHVPKVDGPKEMRPNWLGWIIKAQRKMLKALQGPRRLYPKLVSLTSWKK</sequence>
<feature type="compositionally biased region" description="Basic residues" evidence="1">
    <location>
        <begin position="39"/>
        <end position="54"/>
    </location>
</feature>
<gene>
    <name evidence="2" type="ORF">Syun_017005</name>
</gene>
<dbReference type="Proteomes" id="UP001420932">
    <property type="component" value="Unassembled WGS sequence"/>
</dbReference>
<protein>
    <submittedName>
        <fullName evidence="2">Uncharacterized protein</fullName>
    </submittedName>
</protein>